<dbReference type="Gramene" id="KOM49398">
    <property type="protein sequence ID" value="KOM49398"/>
    <property type="gene ID" value="LR48_Vigan08g022500"/>
</dbReference>
<keyword evidence="1" id="KW-0812">Transmembrane</keyword>
<keyword evidence="1" id="KW-0472">Membrane</keyword>
<dbReference type="EMBL" id="CM003378">
    <property type="protein sequence ID" value="KOM49398.1"/>
    <property type="molecule type" value="Genomic_DNA"/>
</dbReference>
<evidence type="ECO:0000313" key="3">
    <source>
        <dbReference type="Proteomes" id="UP000053144"/>
    </source>
</evidence>
<gene>
    <name evidence="2" type="ORF">LR48_Vigan08g022500</name>
</gene>
<organism evidence="2 3">
    <name type="scientific">Phaseolus angularis</name>
    <name type="common">Azuki bean</name>
    <name type="synonym">Vigna angularis</name>
    <dbReference type="NCBI Taxonomy" id="3914"/>
    <lineage>
        <taxon>Eukaryota</taxon>
        <taxon>Viridiplantae</taxon>
        <taxon>Streptophyta</taxon>
        <taxon>Embryophyta</taxon>
        <taxon>Tracheophyta</taxon>
        <taxon>Spermatophyta</taxon>
        <taxon>Magnoliopsida</taxon>
        <taxon>eudicotyledons</taxon>
        <taxon>Gunneridae</taxon>
        <taxon>Pentapetalae</taxon>
        <taxon>rosids</taxon>
        <taxon>fabids</taxon>
        <taxon>Fabales</taxon>
        <taxon>Fabaceae</taxon>
        <taxon>Papilionoideae</taxon>
        <taxon>50 kb inversion clade</taxon>
        <taxon>NPAAA clade</taxon>
        <taxon>indigoferoid/millettioid clade</taxon>
        <taxon>Phaseoleae</taxon>
        <taxon>Vigna</taxon>
    </lineage>
</organism>
<proteinExistence type="predicted"/>
<dbReference type="AlphaFoldDB" id="A0A0L9V2X6"/>
<evidence type="ECO:0000313" key="2">
    <source>
        <dbReference type="EMBL" id="KOM49398.1"/>
    </source>
</evidence>
<protein>
    <submittedName>
        <fullName evidence="2">Uncharacterized protein</fullName>
    </submittedName>
</protein>
<keyword evidence="1" id="KW-1133">Transmembrane helix</keyword>
<accession>A0A0L9V2X6</accession>
<name>A0A0L9V2X6_PHAAN</name>
<sequence>MITEGFEAVCNVLANLSLRSGFSFPIFIFFTLRRFLQIFQFSSPLFSSLKLPPSLPILPVPSNIERFWDKGLVVGLVDVDLGVLPLGSLMQVSGFVGDVRNMAATTVSLKVTSSQVERNWRELISGFMLFTVQLIQ</sequence>
<evidence type="ECO:0000256" key="1">
    <source>
        <dbReference type="SAM" id="Phobius"/>
    </source>
</evidence>
<reference evidence="3" key="1">
    <citation type="journal article" date="2015" name="Proc. Natl. Acad. Sci. U.S.A.">
        <title>Genome sequencing of adzuki bean (Vigna angularis) provides insight into high starch and low fat accumulation and domestication.</title>
        <authorList>
            <person name="Yang K."/>
            <person name="Tian Z."/>
            <person name="Chen C."/>
            <person name="Luo L."/>
            <person name="Zhao B."/>
            <person name="Wang Z."/>
            <person name="Yu L."/>
            <person name="Li Y."/>
            <person name="Sun Y."/>
            <person name="Li W."/>
            <person name="Chen Y."/>
            <person name="Li Y."/>
            <person name="Zhang Y."/>
            <person name="Ai D."/>
            <person name="Zhao J."/>
            <person name="Shang C."/>
            <person name="Ma Y."/>
            <person name="Wu B."/>
            <person name="Wang M."/>
            <person name="Gao L."/>
            <person name="Sun D."/>
            <person name="Zhang P."/>
            <person name="Guo F."/>
            <person name="Wang W."/>
            <person name="Li Y."/>
            <person name="Wang J."/>
            <person name="Varshney R.K."/>
            <person name="Wang J."/>
            <person name="Ling H.Q."/>
            <person name="Wan P."/>
        </authorList>
    </citation>
    <scope>NUCLEOTIDE SEQUENCE</scope>
    <source>
        <strain evidence="3">cv. Jingnong 6</strain>
    </source>
</reference>
<dbReference type="Proteomes" id="UP000053144">
    <property type="component" value="Chromosome 8"/>
</dbReference>
<feature type="transmembrane region" description="Helical" evidence="1">
    <location>
        <begin position="12"/>
        <end position="32"/>
    </location>
</feature>